<comment type="subcellular location">
    <subcellularLocation>
        <location evidence="1">Cell membrane</location>
        <topology evidence="1">Multi-pass membrane protein</topology>
    </subcellularLocation>
    <subcellularLocation>
        <location evidence="8">Membrane</location>
        <topology evidence="8">Multi-pass membrane protein</topology>
    </subcellularLocation>
</comment>
<evidence type="ECO:0000256" key="3">
    <source>
        <dbReference type="ARBA" id="ARBA00022448"/>
    </source>
</evidence>
<keyword evidence="6 8" id="KW-1133">Transmembrane helix</keyword>
<reference key="1">
    <citation type="submission" date="2010-11" db="EMBL/GenBank/DDBJ databases">
        <title>The complete genome of Leadbetterella byssophila DSM 17132.</title>
        <authorList>
            <consortium name="US DOE Joint Genome Institute (JGI-PGF)"/>
            <person name="Lucas S."/>
            <person name="Copeland A."/>
            <person name="Lapidus A."/>
            <person name="Glavina del Rio T."/>
            <person name="Dalin E."/>
            <person name="Tice H."/>
            <person name="Bruce D."/>
            <person name="Goodwin L."/>
            <person name="Pitluck S."/>
            <person name="Kyrpides N."/>
            <person name="Mavromatis K."/>
            <person name="Ivanova N."/>
            <person name="Teshima H."/>
            <person name="Brettin T."/>
            <person name="Detter J.C."/>
            <person name="Han C."/>
            <person name="Tapia R."/>
            <person name="Land M."/>
            <person name="Hauser L."/>
            <person name="Markowitz V."/>
            <person name="Cheng J.-F."/>
            <person name="Hugenholtz P."/>
            <person name="Woyke T."/>
            <person name="Wu D."/>
            <person name="Tindall B."/>
            <person name="Pomrenke H.G."/>
            <person name="Brambilla E."/>
            <person name="Klenk H.-P."/>
            <person name="Eisen J.A."/>
        </authorList>
    </citation>
    <scope>NUCLEOTIDE SEQUENCE [LARGE SCALE GENOMIC DNA]</scope>
    <source>
        <strain>DSM 17132</strain>
    </source>
</reference>
<evidence type="ECO:0000256" key="6">
    <source>
        <dbReference type="ARBA" id="ARBA00022989"/>
    </source>
</evidence>
<dbReference type="GO" id="GO:0005886">
    <property type="term" value="C:plasma membrane"/>
    <property type="evidence" value="ECO:0007669"/>
    <property type="project" value="UniProtKB-SubCell"/>
</dbReference>
<keyword evidence="7 8" id="KW-0472">Membrane</keyword>
<keyword evidence="8" id="KW-0460">Magnesium</keyword>
<dbReference type="Gene3D" id="1.20.58.340">
    <property type="entry name" value="Magnesium transport protein CorA, transmembrane region"/>
    <property type="match status" value="2"/>
</dbReference>
<evidence type="ECO:0000313" key="10">
    <source>
        <dbReference type="Proteomes" id="UP000007435"/>
    </source>
</evidence>
<comment type="similarity">
    <text evidence="2 8">Belongs to the CorA metal ion transporter (MIT) (TC 1.A.35) family.</text>
</comment>
<dbReference type="CDD" id="cd12828">
    <property type="entry name" value="TmCorA-like_1"/>
    <property type="match status" value="1"/>
</dbReference>
<gene>
    <name evidence="8" type="primary">corA</name>
    <name evidence="9" type="ordered locus">Lbys_1324</name>
</gene>
<evidence type="ECO:0000256" key="8">
    <source>
        <dbReference type="RuleBase" id="RU362010"/>
    </source>
</evidence>
<dbReference type="STRING" id="649349.Lbys_1324"/>
<dbReference type="RefSeq" id="WP_013408092.1">
    <property type="nucleotide sequence ID" value="NC_014655.1"/>
</dbReference>
<feature type="transmembrane region" description="Helical" evidence="8">
    <location>
        <begin position="285"/>
        <end position="305"/>
    </location>
</feature>
<feature type="transmembrane region" description="Helical" evidence="8">
    <location>
        <begin position="317"/>
        <end position="336"/>
    </location>
</feature>
<keyword evidence="4 8" id="KW-1003">Cell membrane</keyword>
<dbReference type="Gene3D" id="3.30.460.20">
    <property type="entry name" value="CorA soluble domain-like"/>
    <property type="match status" value="1"/>
</dbReference>
<dbReference type="KEGG" id="lby:Lbys_1324"/>
<dbReference type="GO" id="GO:0000287">
    <property type="term" value="F:magnesium ion binding"/>
    <property type="evidence" value="ECO:0007669"/>
    <property type="project" value="TreeGrafter"/>
</dbReference>
<dbReference type="InterPro" id="IPR045863">
    <property type="entry name" value="CorA_TM1_TM2"/>
</dbReference>
<dbReference type="GO" id="GO:0050897">
    <property type="term" value="F:cobalt ion binding"/>
    <property type="evidence" value="ECO:0007669"/>
    <property type="project" value="TreeGrafter"/>
</dbReference>
<organism evidence="9 10">
    <name type="scientific">Leadbetterella byssophila (strain DSM 17132 / JCM 16389 / KACC 11308 / NBRC 106382 / 4M15)</name>
    <dbReference type="NCBI Taxonomy" id="649349"/>
    <lineage>
        <taxon>Bacteria</taxon>
        <taxon>Pseudomonadati</taxon>
        <taxon>Bacteroidota</taxon>
        <taxon>Cytophagia</taxon>
        <taxon>Cytophagales</taxon>
        <taxon>Leadbetterellaceae</taxon>
        <taxon>Leadbetterella</taxon>
    </lineage>
</organism>
<dbReference type="NCBIfam" id="TIGR00383">
    <property type="entry name" value="corA"/>
    <property type="match status" value="1"/>
</dbReference>
<evidence type="ECO:0000256" key="1">
    <source>
        <dbReference type="ARBA" id="ARBA00004651"/>
    </source>
</evidence>
<dbReference type="Pfam" id="PF01544">
    <property type="entry name" value="CorA"/>
    <property type="match status" value="1"/>
</dbReference>
<name>E4RVH9_LEAB4</name>
<keyword evidence="8" id="KW-0406">Ion transport</keyword>
<protein>
    <recommendedName>
        <fullName evidence="8">Magnesium transport protein CorA</fullName>
    </recommendedName>
</protein>
<evidence type="ECO:0000256" key="7">
    <source>
        <dbReference type="ARBA" id="ARBA00023136"/>
    </source>
</evidence>
<accession>E4RVH9</accession>
<dbReference type="EMBL" id="CP002305">
    <property type="protein sequence ID" value="ADQ17043.1"/>
    <property type="molecule type" value="Genomic_DNA"/>
</dbReference>
<dbReference type="AlphaFoldDB" id="E4RVH9"/>
<dbReference type="FunFam" id="1.20.58.340:FF:000012">
    <property type="entry name" value="Magnesium transport protein CorA"/>
    <property type="match status" value="1"/>
</dbReference>
<dbReference type="GO" id="GO:0015087">
    <property type="term" value="F:cobalt ion transmembrane transporter activity"/>
    <property type="evidence" value="ECO:0007669"/>
    <property type="project" value="UniProtKB-UniRule"/>
</dbReference>
<dbReference type="GO" id="GO:0015095">
    <property type="term" value="F:magnesium ion transmembrane transporter activity"/>
    <property type="evidence" value="ECO:0007669"/>
    <property type="project" value="UniProtKB-UniRule"/>
</dbReference>
<evidence type="ECO:0000313" key="9">
    <source>
        <dbReference type="EMBL" id="ADQ17043.1"/>
    </source>
</evidence>
<keyword evidence="3 8" id="KW-0813">Transport</keyword>
<keyword evidence="10" id="KW-1185">Reference proteome</keyword>
<proteinExistence type="inferred from homology"/>
<evidence type="ECO:0000256" key="4">
    <source>
        <dbReference type="ARBA" id="ARBA00022475"/>
    </source>
</evidence>
<dbReference type="InterPro" id="IPR002523">
    <property type="entry name" value="MgTranspt_CorA/ZnTranspt_ZntB"/>
</dbReference>
<dbReference type="PANTHER" id="PTHR46494">
    <property type="entry name" value="CORA FAMILY METAL ION TRANSPORTER (EUROFUNG)"/>
    <property type="match status" value="1"/>
</dbReference>
<comment type="function">
    <text evidence="8">Mediates influx of magnesium ions.</text>
</comment>
<evidence type="ECO:0000256" key="2">
    <source>
        <dbReference type="ARBA" id="ARBA00009765"/>
    </source>
</evidence>
<dbReference type="eggNOG" id="COG0598">
    <property type="taxonomic scope" value="Bacteria"/>
</dbReference>
<dbReference type="SUPFAM" id="SSF144083">
    <property type="entry name" value="Magnesium transport protein CorA, transmembrane region"/>
    <property type="match status" value="1"/>
</dbReference>
<evidence type="ECO:0000256" key="5">
    <source>
        <dbReference type="ARBA" id="ARBA00022692"/>
    </source>
</evidence>
<dbReference type="SUPFAM" id="SSF143865">
    <property type="entry name" value="CorA soluble domain-like"/>
    <property type="match status" value="1"/>
</dbReference>
<reference evidence="9 10" key="2">
    <citation type="journal article" date="2011" name="Stand. Genomic Sci.">
        <title>Complete genome sequence of Leadbetterella byssophila type strain (4M15).</title>
        <authorList>
            <person name="Abt B."/>
            <person name="Teshima H."/>
            <person name="Lucas S."/>
            <person name="Lapidus A."/>
            <person name="Del Rio T.G."/>
            <person name="Nolan M."/>
            <person name="Tice H."/>
            <person name="Cheng J.F."/>
            <person name="Pitluck S."/>
            <person name="Liolios K."/>
            <person name="Pagani I."/>
            <person name="Ivanova N."/>
            <person name="Mavromatis K."/>
            <person name="Pati A."/>
            <person name="Tapia R."/>
            <person name="Han C."/>
            <person name="Goodwin L."/>
            <person name="Chen A."/>
            <person name="Palaniappan K."/>
            <person name="Land M."/>
            <person name="Hauser L."/>
            <person name="Chang Y.J."/>
            <person name="Jeffries C.D."/>
            <person name="Rohde M."/>
            <person name="Goker M."/>
            <person name="Tindall B.J."/>
            <person name="Detter J.C."/>
            <person name="Woyke T."/>
            <person name="Bristow J."/>
            <person name="Eisen J.A."/>
            <person name="Markowitz V."/>
            <person name="Hugenholtz P."/>
            <person name="Klenk H.P."/>
            <person name="Kyrpides N.C."/>
        </authorList>
    </citation>
    <scope>NUCLEOTIDE SEQUENCE [LARGE SCALE GENOMIC DNA]</scope>
    <source>
        <strain evidence="10">DSM 17132 / JCM 16389 / KACC 11308 / NBRC 106382 / 4M15</strain>
    </source>
</reference>
<dbReference type="OrthoDB" id="9803416at2"/>
<dbReference type="PANTHER" id="PTHR46494:SF1">
    <property type="entry name" value="CORA FAMILY METAL ION TRANSPORTER (EUROFUNG)"/>
    <property type="match status" value="1"/>
</dbReference>
<dbReference type="InterPro" id="IPR004488">
    <property type="entry name" value="Mg/Co-transport_prot_CorA"/>
</dbReference>
<dbReference type="Proteomes" id="UP000007435">
    <property type="component" value="Chromosome"/>
</dbReference>
<keyword evidence="5 8" id="KW-0812">Transmembrane</keyword>
<dbReference type="HOGENOM" id="CLU_007127_0_0_10"/>
<dbReference type="InterPro" id="IPR045861">
    <property type="entry name" value="CorA_cytoplasmic_dom"/>
</dbReference>
<sequence length="342" mass="39520">MKKKHLDKAFTSPGSLIYLGKERTLPVEIMTIRYNEEEVVFSGQRVAGNVHWYNVEGVHEAEKMEKIAKDFGFHPLLIEDVMNTYSKPKLEHFGENSLFLILKMLKMEGTQIIPEHLALVLGPDYVVSFQEADGTDVFEPIADRLQASIGKTRKGKSDYLFYSLADVIVDNYYLLLDDFSDHLEEIELSVIENPSKVDQKRLYELRRELLVIRKAVAPLREIFSALIRDESALIHASTHIYFRDIYDHVLQVLEMIDSYREMLENIQNNLLNNLSARMNGVMKTLTVFTAIFMPLSFIAGIYGMNFKNMPELDQPNGYFYTLGGMAVLGIGLWFYFKWKKYV</sequence>